<protein>
    <recommendedName>
        <fullName evidence="4">Filamentous hemagglutinin</fullName>
    </recommendedName>
</protein>
<evidence type="ECO:0000313" key="2">
    <source>
        <dbReference type="EMBL" id="QEP92978.1"/>
    </source>
</evidence>
<accession>A0A5C2LL14</accession>
<feature type="region of interest" description="Disordered" evidence="1">
    <location>
        <begin position="78"/>
        <end position="98"/>
    </location>
</feature>
<dbReference type="Proteomes" id="UP000325127">
    <property type="component" value="Chromosome"/>
</dbReference>
<proteinExistence type="predicted"/>
<organism evidence="2 3">
    <name type="scientific">Klebsiella pneumoniae</name>
    <dbReference type="NCBI Taxonomy" id="573"/>
    <lineage>
        <taxon>Bacteria</taxon>
        <taxon>Pseudomonadati</taxon>
        <taxon>Pseudomonadota</taxon>
        <taxon>Gammaproteobacteria</taxon>
        <taxon>Enterobacterales</taxon>
        <taxon>Enterobacteriaceae</taxon>
        <taxon>Klebsiella/Raoultella group</taxon>
        <taxon>Klebsiella</taxon>
        <taxon>Klebsiella pneumoniae complex</taxon>
    </lineage>
</organism>
<dbReference type="AlphaFoldDB" id="A0A5C2LL14"/>
<name>A0A5C2LL14_KLEPN</name>
<evidence type="ECO:0000256" key="1">
    <source>
        <dbReference type="SAM" id="MobiDB-lite"/>
    </source>
</evidence>
<sequence>MQSGGNLNITIHNRGWITDRADRLRRRSGNSRRQPALANTGGTLLAASKLSLDADSLSGDGEVLSQGDMSLTLRQAFHNAGRSRQRQPAVESLRTGAD</sequence>
<dbReference type="EMBL" id="CP043670">
    <property type="protein sequence ID" value="QEP92978.1"/>
    <property type="molecule type" value="Genomic_DNA"/>
</dbReference>
<dbReference type="InterPro" id="IPR010069">
    <property type="entry name" value="CdiA_FHA1_rpt"/>
</dbReference>
<gene>
    <name evidence="2" type="ORF">FZ928_17910</name>
</gene>
<dbReference type="NCBIfam" id="TIGR01731">
    <property type="entry name" value="fil_hemag_20aa"/>
    <property type="match status" value="2"/>
</dbReference>
<evidence type="ECO:0000313" key="3">
    <source>
        <dbReference type="Proteomes" id="UP000325127"/>
    </source>
</evidence>
<evidence type="ECO:0008006" key="4">
    <source>
        <dbReference type="Google" id="ProtNLM"/>
    </source>
</evidence>
<reference evidence="2 3" key="1">
    <citation type="submission" date="2019-08" db="EMBL/GenBank/DDBJ databases">
        <title>Emergence of NDM-5-producing hypervirulent Klebsiella pneumoniae from clinical infections.</title>
        <authorList>
            <person name="Shen Z."/>
            <person name="Zhang H."/>
            <person name="Li M."/>
        </authorList>
    </citation>
    <scope>NUCLEOTIDE SEQUENCE [LARGE SCALE GENOMIC DNA]</scope>
    <source>
        <strain evidence="2 3">RJ18-01</strain>
    </source>
</reference>